<keyword evidence="2" id="KW-0812">Transmembrane</keyword>
<feature type="region of interest" description="Disordered" evidence="1">
    <location>
        <begin position="299"/>
        <end position="331"/>
    </location>
</feature>
<sequence>MSAPPGSAKPFVVEPYFSDPRLWFVAPPILIVILGLFLLMSWRLKKLATREMSRYLEVDTVKDCARGFLQNISVVGTLLVTVTAVMTQMGMTDPRSMHGQAYYVTSFGSVVMSLGATIHAIALLLRMEPLNNVASVRLLISNPGSIAISVSFLLMSTLLLLVALLIWAYMEWSLEAGVSCTGLSVLVGAFLVPDLVEKHSFSGDETDPAAKQWKGIEESVRITETGKLEVTRSGLPRFVRGESEETIEAFHRLALMAKIQELEQREANRRRIEACESRLSQMGLQSRRLSTSNCSLRAEDTEAQDLPVGRSESVLPLQPHEGSDQVGGGGLGGLDKPWAGFPSTGSIGTAPTSGNLLRSCSLRDGTTGVVRSSSVSGSAVGMVRSLSVQDGKTGALHHGSKGMLRRDSGEGAERFPCPGFNLHQGTDLCLTEAQSMGTSIGNSAFAGSLGAKPREPPSRLG</sequence>
<reference evidence="3" key="1">
    <citation type="submission" date="2014-11" db="EMBL/GenBank/DDBJ databases">
        <authorList>
            <person name="Otto D Thomas"/>
            <person name="Naeem Raeece"/>
        </authorList>
    </citation>
    <scope>NUCLEOTIDE SEQUENCE</scope>
</reference>
<protein>
    <recommendedName>
        <fullName evidence="4">Transmembrane protein</fullName>
    </recommendedName>
</protein>
<dbReference type="AlphaFoldDB" id="A0A0G4I3J5"/>
<feature type="transmembrane region" description="Helical" evidence="2">
    <location>
        <begin position="68"/>
        <end position="89"/>
    </location>
</feature>
<feature type="transmembrane region" description="Helical" evidence="2">
    <location>
        <begin position="146"/>
        <end position="170"/>
    </location>
</feature>
<evidence type="ECO:0000256" key="1">
    <source>
        <dbReference type="SAM" id="MobiDB-lite"/>
    </source>
</evidence>
<keyword evidence="2" id="KW-0472">Membrane</keyword>
<dbReference type="EMBL" id="CDMZ01004971">
    <property type="protein sequence ID" value="CEM51537.1"/>
    <property type="molecule type" value="Genomic_DNA"/>
</dbReference>
<name>A0A0G4I3J5_9ALVE</name>
<accession>A0A0G4I3J5</accession>
<proteinExistence type="predicted"/>
<feature type="transmembrane region" description="Helical" evidence="2">
    <location>
        <begin position="101"/>
        <end position="125"/>
    </location>
</feature>
<evidence type="ECO:0000313" key="3">
    <source>
        <dbReference type="EMBL" id="CEM51537.1"/>
    </source>
</evidence>
<evidence type="ECO:0000256" key="2">
    <source>
        <dbReference type="SAM" id="Phobius"/>
    </source>
</evidence>
<evidence type="ECO:0008006" key="4">
    <source>
        <dbReference type="Google" id="ProtNLM"/>
    </source>
</evidence>
<feature type="transmembrane region" description="Helical" evidence="2">
    <location>
        <begin position="22"/>
        <end position="44"/>
    </location>
</feature>
<dbReference type="VEuPathDB" id="CryptoDB:Cvel_1757"/>
<keyword evidence="2" id="KW-1133">Transmembrane helix</keyword>
<gene>
    <name evidence="3" type="ORF">Cvel_1757</name>
</gene>
<organism evidence="3">
    <name type="scientific">Chromera velia CCMP2878</name>
    <dbReference type="NCBI Taxonomy" id="1169474"/>
    <lineage>
        <taxon>Eukaryota</taxon>
        <taxon>Sar</taxon>
        <taxon>Alveolata</taxon>
        <taxon>Colpodellida</taxon>
        <taxon>Chromeraceae</taxon>
        <taxon>Chromera</taxon>
    </lineage>
</organism>
<feature type="region of interest" description="Disordered" evidence="1">
    <location>
        <begin position="391"/>
        <end position="410"/>
    </location>
</feature>